<dbReference type="AlphaFoldDB" id="A0A271K7T6"/>
<evidence type="ECO:0000313" key="1">
    <source>
        <dbReference type="EMBL" id="PAP91818.1"/>
    </source>
</evidence>
<dbReference type="Pfam" id="PF05962">
    <property type="entry name" value="HutD"/>
    <property type="match status" value="1"/>
</dbReference>
<dbReference type="CDD" id="cd20293">
    <property type="entry name" value="cupin_HutD_N"/>
    <property type="match status" value="1"/>
</dbReference>
<name>A0A271K7T6_9HYPH</name>
<organism evidence="1 2">
    <name type="scientific">Mesorhizobium wenxiniae</name>
    <dbReference type="NCBI Taxonomy" id="2014805"/>
    <lineage>
        <taxon>Bacteria</taxon>
        <taxon>Pseudomonadati</taxon>
        <taxon>Pseudomonadota</taxon>
        <taxon>Alphaproteobacteria</taxon>
        <taxon>Hyphomicrobiales</taxon>
        <taxon>Phyllobacteriaceae</taxon>
        <taxon>Mesorhizobium</taxon>
    </lineage>
</organism>
<gene>
    <name evidence="1" type="ORF">CIT31_31885</name>
</gene>
<dbReference type="InterPro" id="IPR010282">
    <property type="entry name" value="Uncharacterised_HutD/Ves"/>
</dbReference>
<keyword evidence="2" id="KW-1185">Reference proteome</keyword>
<dbReference type="InterPro" id="IPR011051">
    <property type="entry name" value="RmlC_Cupin_sf"/>
</dbReference>
<dbReference type="Proteomes" id="UP000215931">
    <property type="component" value="Unassembled WGS sequence"/>
</dbReference>
<comment type="caution">
    <text evidence="1">The sequence shown here is derived from an EMBL/GenBank/DDBJ whole genome shotgun (WGS) entry which is preliminary data.</text>
</comment>
<protein>
    <submittedName>
        <fullName evidence="1">HutD-family protein</fullName>
    </submittedName>
</protein>
<dbReference type="RefSeq" id="WP_095521789.1">
    <property type="nucleotide sequence ID" value="NZ_NPKH01000039.1"/>
</dbReference>
<dbReference type="PANTHER" id="PTHR37943">
    <property type="entry name" value="PROTEIN VES"/>
    <property type="match status" value="1"/>
</dbReference>
<dbReference type="OrthoDB" id="9800082at2"/>
<reference evidence="1 2" key="1">
    <citation type="submission" date="2017-08" db="EMBL/GenBank/DDBJ databases">
        <title>Mesorhizobium wenxinae sp. nov., a novel rhizobial species isolated from root nodules of chickpea (Cicer arietinum L.).</title>
        <authorList>
            <person name="Zhang J."/>
        </authorList>
    </citation>
    <scope>NUCLEOTIDE SEQUENCE [LARGE SCALE GENOMIC DNA]</scope>
    <source>
        <strain evidence="2">WYCCWR 10019</strain>
    </source>
</reference>
<dbReference type="SUPFAM" id="SSF51182">
    <property type="entry name" value="RmlC-like cupins"/>
    <property type="match status" value="1"/>
</dbReference>
<dbReference type="InterPro" id="IPR014710">
    <property type="entry name" value="RmlC-like_jellyroll"/>
</dbReference>
<accession>A0A271K7T6</accession>
<dbReference type="PANTHER" id="PTHR37943:SF1">
    <property type="entry name" value="PROTEIN VES"/>
    <property type="match status" value="1"/>
</dbReference>
<sequence length="195" mass="20675">MRILRAAEYRSMPWKNGGGVTTEIAVSPAGAALDDFDWRISMARVESGGPFSGFTEVDRTLAVLEGEGIVLDIAGRPAATVTKASAPLSFPADVPTQAALIAGPIIDLNVMTRRGRITHAVERVMISTSTDIHSVADVTLILCFDGEITVAGAAPVRIGPRDTLLLGPDALKWCLEPARPATLFVIRIDRVAAND</sequence>
<proteinExistence type="predicted"/>
<dbReference type="EMBL" id="NPKH01000039">
    <property type="protein sequence ID" value="PAP91818.1"/>
    <property type="molecule type" value="Genomic_DNA"/>
</dbReference>
<evidence type="ECO:0000313" key="2">
    <source>
        <dbReference type="Proteomes" id="UP000215931"/>
    </source>
</evidence>
<dbReference type="Gene3D" id="2.60.120.10">
    <property type="entry name" value="Jelly Rolls"/>
    <property type="match status" value="1"/>
</dbReference>